<accession>A0A502DZB2</accession>
<dbReference type="Pfam" id="PF00795">
    <property type="entry name" value="CN_hydrolase"/>
    <property type="match status" value="2"/>
</dbReference>
<evidence type="ECO:0000259" key="2">
    <source>
        <dbReference type="PROSITE" id="PS50263"/>
    </source>
</evidence>
<dbReference type="AlphaFoldDB" id="A0A502DZB2"/>
<proteinExistence type="predicted"/>
<evidence type="ECO:0000313" key="3">
    <source>
        <dbReference type="EMBL" id="TPG29616.1"/>
    </source>
</evidence>
<dbReference type="EMBL" id="RCZG01000016">
    <property type="protein sequence ID" value="TPG29616.1"/>
    <property type="molecule type" value="Genomic_DNA"/>
</dbReference>
<name>A0A502DZB2_9MYCO</name>
<dbReference type="InterPro" id="IPR036526">
    <property type="entry name" value="C-N_Hydrolase_sf"/>
</dbReference>
<feature type="domain" description="CN hydrolase" evidence="2">
    <location>
        <begin position="12"/>
        <end position="274"/>
    </location>
</feature>
<dbReference type="CDD" id="cd07197">
    <property type="entry name" value="nitrilase"/>
    <property type="match status" value="1"/>
</dbReference>
<dbReference type="Gene3D" id="3.60.110.10">
    <property type="entry name" value="Carbon-nitrogen hydrolase"/>
    <property type="match status" value="2"/>
</dbReference>
<dbReference type="Proteomes" id="UP000320095">
    <property type="component" value="Unassembled WGS sequence"/>
</dbReference>
<evidence type="ECO:0000313" key="4">
    <source>
        <dbReference type="Proteomes" id="UP000320095"/>
    </source>
</evidence>
<reference evidence="3 4" key="1">
    <citation type="journal article" date="2019" name="Environ. Microbiol.">
        <title>Species interactions and distinct microbial communities in high Arctic permafrost affected cryosols are associated with the CH4 and CO2 gas fluxes.</title>
        <authorList>
            <person name="Altshuler I."/>
            <person name="Hamel J."/>
            <person name="Turney S."/>
            <person name="Magnuson E."/>
            <person name="Levesque R."/>
            <person name="Greer C."/>
            <person name="Whyte L.G."/>
        </authorList>
    </citation>
    <scope>NUCLEOTIDE SEQUENCE [LARGE SCALE GENOMIC DNA]</scope>
    <source>
        <strain evidence="3 4">S5.20</strain>
    </source>
</reference>
<evidence type="ECO:0000256" key="1">
    <source>
        <dbReference type="ARBA" id="ARBA00022801"/>
    </source>
</evidence>
<protein>
    <recommendedName>
        <fullName evidence="2">CN hydrolase domain-containing protein</fullName>
    </recommendedName>
</protein>
<dbReference type="InterPro" id="IPR050345">
    <property type="entry name" value="Aliph_Amidase/BUP"/>
</dbReference>
<dbReference type="InterPro" id="IPR003010">
    <property type="entry name" value="C-N_Hydrolase"/>
</dbReference>
<dbReference type="SUPFAM" id="SSF56317">
    <property type="entry name" value="Carbon-nitrogen hydrolase"/>
    <property type="match status" value="2"/>
</dbReference>
<dbReference type="GO" id="GO:0016811">
    <property type="term" value="F:hydrolase activity, acting on carbon-nitrogen (but not peptide) bonds, in linear amides"/>
    <property type="evidence" value="ECO:0007669"/>
    <property type="project" value="TreeGrafter"/>
</dbReference>
<comment type="caution">
    <text evidence="3">The sequence shown here is derived from an EMBL/GenBank/DDBJ whole genome shotgun (WGS) entry which is preliminary data.</text>
</comment>
<sequence>MGKRCGTVLTPFKVAAVEFNPELFEFERNIKGACAIAEQAAANGAKLIVLPEAALSGYIYRDLDQFLPYMDTVPGRGTDAIAEVCAKHGCHVAIGIAEVDPITRLTYNTGALVGPDGYLGKYRKNGLNPSDVMWFTPGNTGYPVFDTELGRICMIICYDDTYWEPARLPALKGADLIAYICSSDRVLTQLGAESKGNHSTIAAVQQLVAWNGLAMVASDRNNVESNPATGISVVYGGSASIWQADGRRTGHLPATDQNLTAANPGSILYGEIDPGLYANDQRATLRRRRPELYGDLAFYRAPTDTQASRRSHELTVTAMQYGLVAGDSAGNIERANVQVLALPADAGDGLVVFPAFTVSGVPADAEAAADMAESGLGRTVQVLSDFAVRLQRFVVGSHVERAGDALFHTAVLIEPNGKVVGSYRQCHLDPAYTWATAGDDLPVFDTAIGRIGMLLCEDTRFPEASGVLAMRRADLIAIPTNWDGSYGGPLQESEGLFAHGFPSNTMCLWYAVAKTSQAYTVVANSVGSGAQGSSGVFTINPVDAQPPSVASVDDALAVSLDISTRGNPDWWMDQQRLIAGRRTDLVAPLVLADDSAAFTTWRDGHGYDLSSWTAYSQ</sequence>
<keyword evidence="1" id="KW-0378">Hydrolase</keyword>
<gene>
    <name evidence="3" type="ORF">EAH80_26775</name>
</gene>
<dbReference type="PROSITE" id="PS50263">
    <property type="entry name" value="CN_HYDROLASE"/>
    <property type="match status" value="2"/>
</dbReference>
<dbReference type="PANTHER" id="PTHR43674">
    <property type="entry name" value="NITRILASE C965.09-RELATED"/>
    <property type="match status" value="1"/>
</dbReference>
<keyword evidence="4" id="KW-1185">Reference proteome</keyword>
<organism evidence="3 4">
    <name type="scientific">Mycolicibacterium hodleri</name>
    <dbReference type="NCBI Taxonomy" id="49897"/>
    <lineage>
        <taxon>Bacteria</taxon>
        <taxon>Bacillati</taxon>
        <taxon>Actinomycetota</taxon>
        <taxon>Actinomycetes</taxon>
        <taxon>Mycobacteriales</taxon>
        <taxon>Mycobacteriaceae</taxon>
        <taxon>Mycolicibacterium</taxon>
    </lineage>
</organism>
<feature type="domain" description="CN hydrolase" evidence="2">
    <location>
        <begin position="314"/>
        <end position="562"/>
    </location>
</feature>
<dbReference type="PANTHER" id="PTHR43674:SF16">
    <property type="entry name" value="CARBON-NITROGEN FAMILY, PUTATIVE (AFU_ORTHOLOGUE AFUA_5G02350)-RELATED"/>
    <property type="match status" value="1"/>
</dbReference>